<gene>
    <name evidence="2" type="ORF">RM572_08560</name>
</gene>
<feature type="compositionally biased region" description="Polar residues" evidence="1">
    <location>
        <begin position="270"/>
        <end position="287"/>
    </location>
</feature>
<evidence type="ECO:0008006" key="4">
    <source>
        <dbReference type="Google" id="ProtNLM"/>
    </source>
</evidence>
<dbReference type="EMBL" id="JAVREQ010000005">
    <property type="protein sequence ID" value="MDT0378825.1"/>
    <property type="molecule type" value="Genomic_DNA"/>
</dbReference>
<comment type="caution">
    <text evidence="2">The sequence shown here is derived from an EMBL/GenBank/DDBJ whole genome shotgun (WGS) entry which is preliminary data.</text>
</comment>
<dbReference type="Gene3D" id="1.10.287.1060">
    <property type="entry name" value="ESAT-6-like"/>
    <property type="match status" value="1"/>
</dbReference>
<evidence type="ECO:0000313" key="2">
    <source>
        <dbReference type="EMBL" id="MDT0378825.1"/>
    </source>
</evidence>
<feature type="compositionally biased region" description="Gly residues" evidence="1">
    <location>
        <begin position="398"/>
        <end position="407"/>
    </location>
</feature>
<feature type="region of interest" description="Disordered" evidence="1">
    <location>
        <begin position="1"/>
        <end position="34"/>
    </location>
</feature>
<protein>
    <recommendedName>
        <fullName evidence="4">PPE domain-containing protein</fullName>
    </recommendedName>
</protein>
<feature type="compositionally biased region" description="Basic and acidic residues" evidence="1">
    <location>
        <begin position="492"/>
        <end position="502"/>
    </location>
</feature>
<reference evidence="3" key="1">
    <citation type="submission" date="2023-07" db="EMBL/GenBank/DDBJ databases">
        <title>30 novel species of actinomycetes from the DSMZ collection.</title>
        <authorList>
            <person name="Nouioui I."/>
        </authorList>
    </citation>
    <scope>NUCLEOTIDE SEQUENCE [LARGE SCALE GENOMIC DNA]</scope>
    <source>
        <strain evidence="3">DSM 42041</strain>
    </source>
</reference>
<feature type="compositionally biased region" description="Gly residues" evidence="1">
    <location>
        <begin position="344"/>
        <end position="379"/>
    </location>
</feature>
<organism evidence="2 3">
    <name type="scientific">Streptomyces hazeniae</name>
    <dbReference type="NCBI Taxonomy" id="3075538"/>
    <lineage>
        <taxon>Bacteria</taxon>
        <taxon>Bacillati</taxon>
        <taxon>Actinomycetota</taxon>
        <taxon>Actinomycetes</taxon>
        <taxon>Kitasatosporales</taxon>
        <taxon>Streptomycetaceae</taxon>
        <taxon>Streptomyces</taxon>
    </lineage>
</organism>
<feature type="compositionally biased region" description="Low complexity" evidence="1">
    <location>
        <begin position="329"/>
        <end position="343"/>
    </location>
</feature>
<sequence>MTAEEREQVQQEAREESRDEAVQQHQGTSAAYQHANEQYGLETTFLDYSLDGLKGMLASSNAAGIEGVSANWKKTHDQLVGADGSGSGDCAYGQLKKAVDNVLEHWEGESANQFRTKANEILRNIYNTGTHCDTVSAATKQAAEDLRNQKQRIDELEEPNWFERAGDFLGDAGRDDSYTQEDIQNKNLPKDVLAQIDENYLSEGMEVKLQAAAIMETLGRNYVAYQKRIKPDGGQDDQQAIPPSNPAIPMPAPIPAFSGSSSTPSASGKRNWSATTPVGARTPSTTGPRDVGISGGKQVPVSQTKLDSLPTGISGPTADNGPAGGGSARSGPATTTGPGSSHGIPGGGILGGARSGGTTGRGAGIRGGISGTPGGGAGSRGTAAGAGFRGGGAMGGGAGGGRGGAATGRGPLARAKGGVLGAPKGIAGGRPATPGGTGLGKGRGGASGTGNGARGGMLGGRIGSNQRPGEDEREQGHRPDYLVEDEETWTPEDNRSVPRTIE</sequence>
<feature type="compositionally biased region" description="Pro residues" evidence="1">
    <location>
        <begin position="243"/>
        <end position="254"/>
    </location>
</feature>
<accession>A0ABU2NPC6</accession>
<feature type="compositionally biased region" description="Low complexity" evidence="1">
    <location>
        <begin position="255"/>
        <end position="268"/>
    </location>
</feature>
<evidence type="ECO:0000313" key="3">
    <source>
        <dbReference type="Proteomes" id="UP001183414"/>
    </source>
</evidence>
<name>A0ABU2NPC6_9ACTN</name>
<evidence type="ECO:0000256" key="1">
    <source>
        <dbReference type="SAM" id="MobiDB-lite"/>
    </source>
</evidence>
<dbReference type="RefSeq" id="WP_311672650.1">
    <property type="nucleotide sequence ID" value="NZ_JAVREQ010000005.1"/>
</dbReference>
<keyword evidence="3" id="KW-1185">Reference proteome</keyword>
<feature type="region of interest" description="Disordered" evidence="1">
    <location>
        <begin position="230"/>
        <end position="383"/>
    </location>
</feature>
<proteinExistence type="predicted"/>
<feature type="compositionally biased region" description="Basic and acidic residues" evidence="1">
    <location>
        <begin position="1"/>
        <end position="22"/>
    </location>
</feature>
<dbReference type="Proteomes" id="UP001183414">
    <property type="component" value="Unassembled WGS sequence"/>
</dbReference>
<feature type="compositionally biased region" description="Gly residues" evidence="1">
    <location>
        <begin position="435"/>
        <end position="462"/>
    </location>
</feature>
<feature type="compositionally biased region" description="Basic and acidic residues" evidence="1">
    <location>
        <begin position="468"/>
        <end position="481"/>
    </location>
</feature>
<feature type="region of interest" description="Disordered" evidence="1">
    <location>
        <begin position="398"/>
        <end position="502"/>
    </location>
</feature>